<evidence type="ECO:0000256" key="7">
    <source>
        <dbReference type="ARBA" id="ARBA00022833"/>
    </source>
</evidence>
<dbReference type="InterPro" id="IPR013083">
    <property type="entry name" value="Znf_RING/FYVE/PHD"/>
</dbReference>
<organism evidence="10">
    <name type="scientific">Cyprideis torosa</name>
    <dbReference type="NCBI Taxonomy" id="163714"/>
    <lineage>
        <taxon>Eukaryota</taxon>
        <taxon>Metazoa</taxon>
        <taxon>Ecdysozoa</taxon>
        <taxon>Arthropoda</taxon>
        <taxon>Crustacea</taxon>
        <taxon>Oligostraca</taxon>
        <taxon>Ostracoda</taxon>
        <taxon>Podocopa</taxon>
        <taxon>Podocopida</taxon>
        <taxon>Cytherocopina</taxon>
        <taxon>Cytheroidea</taxon>
        <taxon>Cytherideidae</taxon>
        <taxon>Cyprideis</taxon>
    </lineage>
</organism>
<keyword evidence="7" id="KW-0862">Zinc</keyword>
<dbReference type="EMBL" id="OB660252">
    <property type="protein sequence ID" value="CAD7223778.1"/>
    <property type="molecule type" value="Genomic_DNA"/>
</dbReference>
<keyword evidence="8" id="KW-1133">Transmembrane helix</keyword>
<accession>A0A7R8ZJI1</accession>
<reference evidence="10" key="1">
    <citation type="submission" date="2020-11" db="EMBL/GenBank/DDBJ databases">
        <authorList>
            <person name="Tran Van P."/>
        </authorList>
    </citation>
    <scope>NUCLEOTIDE SEQUENCE</scope>
</reference>
<dbReference type="InterPro" id="IPR011016">
    <property type="entry name" value="Znf_RING-CH"/>
</dbReference>
<evidence type="ECO:0000256" key="2">
    <source>
        <dbReference type="ARBA" id="ARBA00022679"/>
    </source>
</evidence>
<evidence type="ECO:0000256" key="6">
    <source>
        <dbReference type="ARBA" id="ARBA00022786"/>
    </source>
</evidence>
<keyword evidence="9" id="KW-0472">Membrane</keyword>
<name>A0A7R8ZJI1_9CRUS</name>
<evidence type="ECO:0000256" key="8">
    <source>
        <dbReference type="ARBA" id="ARBA00022989"/>
    </source>
</evidence>
<dbReference type="SUPFAM" id="SSF57850">
    <property type="entry name" value="RING/U-box"/>
    <property type="match status" value="1"/>
</dbReference>
<dbReference type="GO" id="GO:0008270">
    <property type="term" value="F:zinc ion binding"/>
    <property type="evidence" value="ECO:0007669"/>
    <property type="project" value="UniProtKB-KW"/>
</dbReference>
<dbReference type="GO" id="GO:0016020">
    <property type="term" value="C:membrane"/>
    <property type="evidence" value="ECO:0007669"/>
    <property type="project" value="UniProtKB-SubCell"/>
</dbReference>
<proteinExistence type="predicted"/>
<evidence type="ECO:0000256" key="3">
    <source>
        <dbReference type="ARBA" id="ARBA00022692"/>
    </source>
</evidence>
<dbReference type="PROSITE" id="PS51292">
    <property type="entry name" value="ZF_RING_CH"/>
    <property type="match status" value="1"/>
</dbReference>
<gene>
    <name evidence="10" type="ORF">CTOB1V02_LOCUS1757</name>
</gene>
<keyword evidence="5" id="KW-0863">Zinc-finger</keyword>
<dbReference type="SMART" id="SM00744">
    <property type="entry name" value="RINGv"/>
    <property type="match status" value="1"/>
</dbReference>
<dbReference type="AlphaFoldDB" id="A0A7R8ZJI1"/>
<evidence type="ECO:0000256" key="9">
    <source>
        <dbReference type="ARBA" id="ARBA00023136"/>
    </source>
</evidence>
<dbReference type="PANTHER" id="PTHR46065">
    <property type="entry name" value="E3 UBIQUITIN-PROTEIN LIGASE MARCH 2/3 FAMILY MEMBER"/>
    <property type="match status" value="1"/>
</dbReference>
<dbReference type="Pfam" id="PF12906">
    <property type="entry name" value="RINGv"/>
    <property type="match status" value="1"/>
</dbReference>
<keyword evidence="4" id="KW-0479">Metal-binding</keyword>
<evidence type="ECO:0000313" key="10">
    <source>
        <dbReference type="EMBL" id="CAD7223778.1"/>
    </source>
</evidence>
<dbReference type="PANTHER" id="PTHR46065:SF3">
    <property type="entry name" value="FI20425P1"/>
    <property type="match status" value="1"/>
</dbReference>
<evidence type="ECO:0000256" key="1">
    <source>
        <dbReference type="ARBA" id="ARBA00004141"/>
    </source>
</evidence>
<dbReference type="GO" id="GO:0016740">
    <property type="term" value="F:transferase activity"/>
    <property type="evidence" value="ECO:0007669"/>
    <property type="project" value="UniProtKB-KW"/>
</dbReference>
<comment type="subcellular location">
    <subcellularLocation>
        <location evidence="1">Membrane</location>
        <topology evidence="1">Multi-pass membrane protein</topology>
    </subcellularLocation>
</comment>
<keyword evidence="3" id="KW-0812">Transmembrane</keyword>
<evidence type="ECO:0000256" key="5">
    <source>
        <dbReference type="ARBA" id="ARBA00022771"/>
    </source>
</evidence>
<sequence length="203" mass="22862">MVTDNVNDVQPLAKCKDIPPYCRFCFEDCIEDSQGDGSRVLKNPCKCQGTLETVHAECLLTWISKNKKNFICSGCRSPFNLALFKGANKVRLLVPHPPFSVTSDYVCFACDIITMFLQLNLLCQWFRLAAATRYSFETSIVVLALTFFVIALIGLIIHPLHRLYSNWFRNRALLGVRQKKKKGQLGVNRATLKSSLAESGAHE</sequence>
<protein>
    <submittedName>
        <fullName evidence="10">Uncharacterized protein</fullName>
    </submittedName>
</protein>
<dbReference type="Gene3D" id="3.30.40.10">
    <property type="entry name" value="Zinc/RING finger domain, C3HC4 (zinc finger)"/>
    <property type="match status" value="1"/>
</dbReference>
<dbReference type="OrthoDB" id="273089at2759"/>
<keyword evidence="6" id="KW-0833">Ubl conjugation pathway</keyword>
<evidence type="ECO:0000256" key="4">
    <source>
        <dbReference type="ARBA" id="ARBA00022723"/>
    </source>
</evidence>
<keyword evidence="2" id="KW-0808">Transferase</keyword>